<feature type="region of interest" description="Disordered" evidence="1">
    <location>
        <begin position="1294"/>
        <end position="1324"/>
    </location>
</feature>
<dbReference type="EMBL" id="PUHR01000163">
    <property type="protein sequence ID" value="KAG0661205.1"/>
    <property type="molecule type" value="Genomic_DNA"/>
</dbReference>
<feature type="chain" id="PRO_5040182738" evidence="2">
    <location>
        <begin position="30"/>
        <end position="1522"/>
    </location>
</feature>
<feature type="compositionally biased region" description="Low complexity" evidence="1">
    <location>
        <begin position="651"/>
        <end position="667"/>
    </location>
</feature>
<organism evidence="3 4">
    <name type="scientific">Maudiozyma exigua</name>
    <name type="common">Yeast</name>
    <name type="synonym">Kazachstania exigua</name>
    <dbReference type="NCBI Taxonomy" id="34358"/>
    <lineage>
        <taxon>Eukaryota</taxon>
        <taxon>Fungi</taxon>
        <taxon>Dikarya</taxon>
        <taxon>Ascomycota</taxon>
        <taxon>Saccharomycotina</taxon>
        <taxon>Saccharomycetes</taxon>
        <taxon>Saccharomycetales</taxon>
        <taxon>Saccharomycetaceae</taxon>
        <taxon>Maudiozyma</taxon>
    </lineage>
</organism>
<feature type="signal peptide" evidence="2">
    <location>
        <begin position="1"/>
        <end position="29"/>
    </location>
</feature>
<keyword evidence="2" id="KW-0732">Signal</keyword>
<evidence type="ECO:0000256" key="1">
    <source>
        <dbReference type="SAM" id="MobiDB-lite"/>
    </source>
</evidence>
<dbReference type="Proteomes" id="UP000750334">
    <property type="component" value="Unassembled WGS sequence"/>
</dbReference>
<feature type="compositionally biased region" description="Polar residues" evidence="1">
    <location>
        <begin position="1129"/>
        <end position="1147"/>
    </location>
</feature>
<feature type="compositionally biased region" description="Low complexity" evidence="1">
    <location>
        <begin position="1148"/>
        <end position="1163"/>
    </location>
</feature>
<sequence>MTRPTLSNYTNRVLILWFCFLVLITNCSADNNSISMSENKYSTNSALSKRVITSSTPKTYVTHTTIKTITSISTSTTTQVIEATNLSKVPEIRCTVKEQTITSLSSRRRVHRAVVYTTYYKTTPTFSTSTSTITHINVQTTTETSLLTSAITYTDNSIFVFTVTTPYTRTKYSRSRWTSTSRTSSTIYFIKTTSYVVGHRTINSVLASTEIQYDTQVITKNEDKGNEVYTSRVPTNTILKPYTTVKDVLDISTSVVTTWPQIVESWSITRVTHSSAYYVTGEEEYEDAYYTFVTLSSLSEYTDTKTKIHTFTSYGTSNIIMTGANVQTYVSSRTIKTTETITRTIEHVMKIPEEFTSWVPHTEIKSLTSIDEIPISTLVITTEYIVEEILISSNARSSKSKPSSIVTMTSISKGPPLLSSFDSQDKTYVGGNKSTTLDVIISPSNTIFISSNISTTFKTEEGSLNGTFTPCITFNRTHTNSQMSTIYENNNTNTLSSMHTTPISRISSVLSFEYQTESNIFDQSTKTLSNDLTTNTSRYESIYISISSVISMDISTHYNHTYTPISTNHAINSTLQSRSKTTSSFTTPDSNINNNTSAISQSTTSVKSLFTTIFASLTNSESNNIPLSIQSTKNGDICSEHSYEESDARSSVKNSTNISTSSSSSKNINTESRVTLKTITRSLYLTSDGYLNRSSLSVTTYGTHITSSLNIIKSTNFSSISAFNNGENTLVVSLSYNENENLINAQNSTINSHVITTSTSSATSKILSMSILKTSVSDQLNVTSFSKSLLTSNLSWSTTITPMSSLDALNRTNNSIHSNVLPSINSDTNTSFNNTHSEATTISQNSTIATQSIIQPAPSSSLEEYSSLSGQRNNSTYINASELSSYKSIPSHITTSPTPGVNPSKNDSHIFESSNLLISISSNSLLITSISSSTIDLKSTNKGNHFHSSSVTPISSSKQSPVQNATSHLVSYTIQVSKSQFISRQNITSSYGITTTTLVSEEIDAEIKTDDEEKPFLVNSSGTVYTHNVSSGYTSQFNIYNNASTVESTYRISSLHNTSSIIFPGGIVSSVLITAGPTLSSSDSAIKVSTETTLTFATGVTYSQTSNTNGIIYETKQHSLDSKIDTSKNTKTKSMPWKSSYSTVGAKNTSISKSTDSSNNTNSSSYIIPTSYSSSSGNFSYTSLLPEQTNRSIQYHASSGSTSNTASSKHYPLKIPSPKSSEEMNSKSQMLIGPPFAASVTSTPDPYISGSSSMKAIKSVSEKTISYSPIYAVDSASRGTSPVKTKIVIQNRHTVTKPRSSSVLNTSSKQHKSESGVSQNIESIDGNGKTLLKSKTATSLLENPLGTIPVNVNSYPEEIDISDLKTSVTRSPRTGPSNNQYNIQSRHKTEKDSNIMEPAAVIKSEEMNSERINPISLHENNTQLSSTQKLVEMKNTNDMVSGHVGAPSSSSTIIIMPTSSLETSKKSPDSRAKSNIVYKTVDNEFLKPVTTKDLQYFNSAVNTDIPGMIKLLLSLFTFFMLF</sequence>
<feature type="compositionally biased region" description="Low complexity" evidence="1">
    <location>
        <begin position="1197"/>
        <end position="1208"/>
    </location>
</feature>
<evidence type="ECO:0000313" key="4">
    <source>
        <dbReference type="Proteomes" id="UP000750334"/>
    </source>
</evidence>
<feature type="region of interest" description="Disordered" evidence="1">
    <location>
        <begin position="1195"/>
        <end position="1225"/>
    </location>
</feature>
<accession>A0A9P6W1P1</accession>
<feature type="region of interest" description="Disordered" evidence="1">
    <location>
        <begin position="640"/>
        <end position="667"/>
    </location>
</feature>
<evidence type="ECO:0000313" key="3">
    <source>
        <dbReference type="EMBL" id="KAG0661205.1"/>
    </source>
</evidence>
<comment type="caution">
    <text evidence="3">The sequence shown here is derived from an EMBL/GenBank/DDBJ whole genome shotgun (WGS) entry which is preliminary data.</text>
</comment>
<feature type="compositionally biased region" description="Basic and acidic residues" evidence="1">
    <location>
        <begin position="640"/>
        <end position="650"/>
    </location>
</feature>
<reference evidence="3 4" key="1">
    <citation type="submission" date="2020-11" db="EMBL/GenBank/DDBJ databases">
        <title>Kefir isolates.</title>
        <authorList>
            <person name="Marcisauskas S."/>
            <person name="Kim Y."/>
            <person name="Blasche S."/>
        </authorList>
    </citation>
    <scope>NUCLEOTIDE SEQUENCE [LARGE SCALE GENOMIC DNA]</scope>
    <source>
        <strain evidence="3 4">OG2</strain>
    </source>
</reference>
<feature type="region of interest" description="Disordered" evidence="1">
    <location>
        <begin position="1124"/>
        <end position="1163"/>
    </location>
</feature>
<gene>
    <name evidence="3" type="ORF">C6P45_001401</name>
</gene>
<evidence type="ECO:0000256" key="2">
    <source>
        <dbReference type="SAM" id="SignalP"/>
    </source>
</evidence>
<keyword evidence="4" id="KW-1185">Reference proteome</keyword>
<proteinExistence type="predicted"/>
<protein>
    <submittedName>
        <fullName evidence="3">Uncharacterized protein</fullName>
    </submittedName>
</protein>
<name>A0A9P6W1P1_MAUEX</name>
<feature type="compositionally biased region" description="Polar residues" evidence="1">
    <location>
        <begin position="1294"/>
        <end position="1308"/>
    </location>
</feature>